<evidence type="ECO:0000256" key="3">
    <source>
        <dbReference type="ARBA" id="ARBA00023242"/>
    </source>
</evidence>
<feature type="region of interest" description="Disordered" evidence="5">
    <location>
        <begin position="1"/>
        <end position="50"/>
    </location>
</feature>
<dbReference type="STRING" id="188477.A0A433U9E7"/>
<evidence type="ECO:0000259" key="6">
    <source>
        <dbReference type="PROSITE" id="PS50039"/>
    </source>
</evidence>
<keyword evidence="2 4" id="KW-0238">DNA-binding</keyword>
<dbReference type="InterPro" id="IPR036388">
    <property type="entry name" value="WH-like_DNA-bd_sf"/>
</dbReference>
<organism evidence="7 8">
    <name type="scientific">Elysia chlorotica</name>
    <name type="common">Eastern emerald elysia</name>
    <name type="synonym">Sea slug</name>
    <dbReference type="NCBI Taxonomy" id="188477"/>
    <lineage>
        <taxon>Eukaryota</taxon>
        <taxon>Metazoa</taxon>
        <taxon>Spiralia</taxon>
        <taxon>Lophotrochozoa</taxon>
        <taxon>Mollusca</taxon>
        <taxon>Gastropoda</taxon>
        <taxon>Heterobranchia</taxon>
        <taxon>Euthyneura</taxon>
        <taxon>Panpulmonata</taxon>
        <taxon>Sacoglossa</taxon>
        <taxon>Placobranchoidea</taxon>
        <taxon>Plakobranchidae</taxon>
        <taxon>Elysia</taxon>
    </lineage>
</organism>
<feature type="region of interest" description="Disordered" evidence="5">
    <location>
        <begin position="62"/>
        <end position="81"/>
    </location>
</feature>
<feature type="compositionally biased region" description="Basic and acidic residues" evidence="5">
    <location>
        <begin position="69"/>
        <end position="78"/>
    </location>
</feature>
<dbReference type="Gene3D" id="1.10.10.10">
    <property type="entry name" value="Winged helix-like DNA-binding domain superfamily/Winged helix DNA-binding domain"/>
    <property type="match status" value="1"/>
</dbReference>
<evidence type="ECO:0000256" key="2">
    <source>
        <dbReference type="ARBA" id="ARBA00023125"/>
    </source>
</evidence>
<dbReference type="InterPro" id="IPR036390">
    <property type="entry name" value="WH_DNA-bd_sf"/>
</dbReference>
<dbReference type="PROSITE" id="PS00658">
    <property type="entry name" value="FORK_HEAD_2"/>
    <property type="match status" value="1"/>
</dbReference>
<evidence type="ECO:0000256" key="1">
    <source>
        <dbReference type="ARBA" id="ARBA00004123"/>
    </source>
</evidence>
<feature type="compositionally biased region" description="Polar residues" evidence="5">
    <location>
        <begin position="454"/>
        <end position="469"/>
    </location>
</feature>
<feature type="domain" description="Fork-head" evidence="6">
    <location>
        <begin position="105"/>
        <end position="199"/>
    </location>
</feature>
<dbReference type="InterPro" id="IPR050211">
    <property type="entry name" value="FOX_domain-containing"/>
</dbReference>
<feature type="region of interest" description="Disordered" evidence="5">
    <location>
        <begin position="364"/>
        <end position="394"/>
    </location>
</feature>
<dbReference type="GO" id="GO:0009653">
    <property type="term" value="P:anatomical structure morphogenesis"/>
    <property type="evidence" value="ECO:0007669"/>
    <property type="project" value="TreeGrafter"/>
</dbReference>
<dbReference type="PROSITE" id="PS50039">
    <property type="entry name" value="FORK_HEAD_3"/>
    <property type="match status" value="1"/>
</dbReference>
<dbReference type="OrthoDB" id="5954824at2759"/>
<evidence type="ECO:0000256" key="4">
    <source>
        <dbReference type="PROSITE-ProRule" id="PRU00089"/>
    </source>
</evidence>
<accession>A0A433U9E7</accession>
<dbReference type="Pfam" id="PF00250">
    <property type="entry name" value="Forkhead"/>
    <property type="match status" value="1"/>
</dbReference>
<feature type="compositionally biased region" description="Polar residues" evidence="5">
    <location>
        <begin position="328"/>
        <end position="340"/>
    </location>
</feature>
<dbReference type="Proteomes" id="UP000271974">
    <property type="component" value="Unassembled WGS sequence"/>
</dbReference>
<dbReference type="FunFam" id="1.10.10.10:FF:000042">
    <property type="entry name" value="hepatocyte nuclear factor 3-beta"/>
    <property type="match status" value="1"/>
</dbReference>
<feature type="DNA-binding region" description="Fork-head" evidence="4">
    <location>
        <begin position="105"/>
        <end position="199"/>
    </location>
</feature>
<dbReference type="GO" id="GO:0000981">
    <property type="term" value="F:DNA-binding transcription factor activity, RNA polymerase II-specific"/>
    <property type="evidence" value="ECO:0007669"/>
    <property type="project" value="TreeGrafter"/>
</dbReference>
<dbReference type="SMART" id="SM00339">
    <property type="entry name" value="FH"/>
    <property type="match status" value="1"/>
</dbReference>
<keyword evidence="3 4" id="KW-0539">Nucleus</keyword>
<name>A0A433U9E7_ELYCH</name>
<dbReference type="PANTHER" id="PTHR11829">
    <property type="entry name" value="FORKHEAD BOX PROTEIN"/>
    <property type="match status" value="1"/>
</dbReference>
<dbReference type="InterPro" id="IPR030456">
    <property type="entry name" value="TF_fork_head_CS_2"/>
</dbReference>
<dbReference type="InterPro" id="IPR018122">
    <property type="entry name" value="TF_fork_head_CS_1"/>
</dbReference>
<evidence type="ECO:0000313" key="8">
    <source>
        <dbReference type="Proteomes" id="UP000271974"/>
    </source>
</evidence>
<proteinExistence type="predicted"/>
<dbReference type="GO" id="GO:0005634">
    <property type="term" value="C:nucleus"/>
    <property type="evidence" value="ECO:0007669"/>
    <property type="project" value="UniProtKB-SubCell"/>
</dbReference>
<dbReference type="PROSITE" id="PS00657">
    <property type="entry name" value="FORK_HEAD_1"/>
    <property type="match status" value="1"/>
</dbReference>
<dbReference type="EMBL" id="RQTK01000033">
    <property type="protein sequence ID" value="RUS90429.1"/>
    <property type="molecule type" value="Genomic_DNA"/>
</dbReference>
<dbReference type="InterPro" id="IPR001766">
    <property type="entry name" value="Fork_head_dom"/>
</dbReference>
<feature type="region of interest" description="Disordered" evidence="5">
    <location>
        <begin position="445"/>
        <end position="477"/>
    </location>
</feature>
<dbReference type="SUPFAM" id="SSF46785">
    <property type="entry name" value="Winged helix' DNA-binding domain"/>
    <property type="match status" value="1"/>
</dbReference>
<feature type="region of interest" description="Disordered" evidence="5">
    <location>
        <begin position="266"/>
        <end position="285"/>
    </location>
</feature>
<keyword evidence="8" id="KW-1185">Reference proteome</keyword>
<gene>
    <name evidence="7" type="ORF">EGW08_001834</name>
</gene>
<dbReference type="AlphaFoldDB" id="A0A433U9E7"/>
<dbReference type="PRINTS" id="PR00053">
    <property type="entry name" value="FORKHEAD"/>
</dbReference>
<dbReference type="GO" id="GO:0000978">
    <property type="term" value="F:RNA polymerase II cis-regulatory region sequence-specific DNA binding"/>
    <property type="evidence" value="ECO:0007669"/>
    <property type="project" value="TreeGrafter"/>
</dbReference>
<reference evidence="7 8" key="1">
    <citation type="submission" date="2019-01" db="EMBL/GenBank/DDBJ databases">
        <title>A draft genome assembly of the solar-powered sea slug Elysia chlorotica.</title>
        <authorList>
            <person name="Cai H."/>
            <person name="Li Q."/>
            <person name="Fang X."/>
            <person name="Li J."/>
            <person name="Curtis N.E."/>
            <person name="Altenburger A."/>
            <person name="Shibata T."/>
            <person name="Feng M."/>
            <person name="Maeda T."/>
            <person name="Schwartz J.A."/>
            <person name="Shigenobu S."/>
            <person name="Lundholm N."/>
            <person name="Nishiyama T."/>
            <person name="Yang H."/>
            <person name="Hasebe M."/>
            <person name="Li S."/>
            <person name="Pierce S.K."/>
            <person name="Wang J."/>
        </authorList>
    </citation>
    <scope>NUCLEOTIDE SEQUENCE [LARGE SCALE GENOMIC DNA]</scope>
    <source>
        <strain evidence="7">EC2010</strain>
        <tissue evidence="7">Whole organism of an adult</tissue>
    </source>
</reference>
<comment type="subcellular location">
    <subcellularLocation>
        <location evidence="1 4">Nucleus</location>
    </subcellularLocation>
</comment>
<feature type="region of interest" description="Disordered" evidence="5">
    <location>
        <begin position="328"/>
        <end position="348"/>
    </location>
</feature>
<protein>
    <recommendedName>
        <fullName evidence="6">Fork-head domain-containing protein</fullName>
    </recommendedName>
</protein>
<evidence type="ECO:0000256" key="5">
    <source>
        <dbReference type="SAM" id="MobiDB-lite"/>
    </source>
</evidence>
<feature type="compositionally biased region" description="Basic and acidic residues" evidence="5">
    <location>
        <begin position="29"/>
        <end position="38"/>
    </location>
</feature>
<sequence length="477" mass="49819">MHPHGLAYPRTPPKANDSTGTLDSCASPHSEDSNHGHEASSAGDTSSDLMSPMDIKKFELGHNGAAGLDPRDTSHMESADEDGQVKVYSGTSTLSQQSRRFADVKPPYSYIALITMAIESSPSGMMTLNEIYGFIMNRFPYFKENQQRWQNSIRHNLSLNDCFVKIARAPGRPGKGNYWALHPGCGDMFGNGSFLRRAKRFKLGRHKGSDGVGSGMHHLNPHHLAGFAPYGQYSMYGSPHPQSSSGYPKSPYPAFNSLAAAFGPLSSHGLPQHQQQLKGPESWGPPTAYGGYYGNSGISHAHQGIPSPPPSAVATGMGVSMAASSLSGSLNTSHLQGPTFSSSSHHHNISSALSGSSFGAGHHLSGSSFSAGPHHHHPHSMNGPAGFSHLPPGAYSGSHHLPAASSFGGSPFSASSSHLSNGAAGSGGCGNSSGGDGVSIGIPYHLPSAPSPGPNTYSSLAQNGYSCSQYAPPPLRT</sequence>
<dbReference type="GO" id="GO:0030154">
    <property type="term" value="P:cell differentiation"/>
    <property type="evidence" value="ECO:0007669"/>
    <property type="project" value="TreeGrafter"/>
</dbReference>
<comment type="caution">
    <text evidence="7">The sequence shown here is derived from an EMBL/GenBank/DDBJ whole genome shotgun (WGS) entry which is preliminary data.</text>
</comment>
<dbReference type="PANTHER" id="PTHR11829:SF387">
    <property type="entry name" value="FORK-HEAD DOMAIN-CONTAINING PROTEIN"/>
    <property type="match status" value="1"/>
</dbReference>
<evidence type="ECO:0000313" key="7">
    <source>
        <dbReference type="EMBL" id="RUS90429.1"/>
    </source>
</evidence>